<reference evidence="1 2" key="1">
    <citation type="journal article" date="2023" name="J. Hered.">
        <title>Chromosome-level genome of the wood stork (Mycteria americana) provides insight into avian chromosome evolution.</title>
        <authorList>
            <person name="Flamio R. Jr."/>
            <person name="Ramstad K.M."/>
        </authorList>
    </citation>
    <scope>NUCLEOTIDE SEQUENCE [LARGE SCALE GENOMIC DNA]</scope>
    <source>
        <strain evidence="1">JAX WOST 10</strain>
    </source>
</reference>
<dbReference type="AlphaFoldDB" id="A0AAN7N137"/>
<organism evidence="1 2">
    <name type="scientific">Mycteria americana</name>
    <name type="common">Wood stork</name>
    <dbReference type="NCBI Taxonomy" id="33587"/>
    <lineage>
        <taxon>Eukaryota</taxon>
        <taxon>Metazoa</taxon>
        <taxon>Chordata</taxon>
        <taxon>Craniata</taxon>
        <taxon>Vertebrata</taxon>
        <taxon>Euteleostomi</taxon>
        <taxon>Archelosauria</taxon>
        <taxon>Archosauria</taxon>
        <taxon>Dinosauria</taxon>
        <taxon>Saurischia</taxon>
        <taxon>Theropoda</taxon>
        <taxon>Coelurosauria</taxon>
        <taxon>Aves</taxon>
        <taxon>Neognathae</taxon>
        <taxon>Neoaves</taxon>
        <taxon>Aequornithes</taxon>
        <taxon>Ciconiiformes</taxon>
        <taxon>Ciconiidae</taxon>
        <taxon>Mycteria</taxon>
    </lineage>
</organism>
<comment type="caution">
    <text evidence="1">The sequence shown here is derived from an EMBL/GenBank/DDBJ whole genome shotgun (WGS) entry which is preliminary data.</text>
</comment>
<dbReference type="EMBL" id="JAUNZN010000008">
    <property type="protein sequence ID" value="KAK4817709.1"/>
    <property type="molecule type" value="Genomic_DNA"/>
</dbReference>
<accession>A0AAN7N137</accession>
<evidence type="ECO:0000313" key="1">
    <source>
        <dbReference type="EMBL" id="KAK4817709.1"/>
    </source>
</evidence>
<sequence>MGGSTSLSSSLGIFPPWGSEHPFPPCMPSASMGLVKLAKRWTGERVERFPKGHPCLPHPLALATAPSGFLNPTTIAEPANQAVGEIVSINSKYTVVG</sequence>
<dbReference type="Proteomes" id="UP001333110">
    <property type="component" value="Unassembled WGS sequence"/>
</dbReference>
<proteinExistence type="predicted"/>
<protein>
    <submittedName>
        <fullName evidence="1">Uncharacterized protein</fullName>
    </submittedName>
</protein>
<keyword evidence="2" id="KW-1185">Reference proteome</keyword>
<name>A0AAN7N137_MYCAM</name>
<evidence type="ECO:0000313" key="2">
    <source>
        <dbReference type="Proteomes" id="UP001333110"/>
    </source>
</evidence>
<gene>
    <name evidence="1" type="ORF">QYF61_026399</name>
</gene>